<accession>A0ABR7M9A7</accession>
<evidence type="ECO:0008006" key="3">
    <source>
        <dbReference type="Google" id="ProtNLM"/>
    </source>
</evidence>
<proteinExistence type="predicted"/>
<dbReference type="Pfam" id="PF09720">
    <property type="entry name" value="Unstab_antitox"/>
    <property type="match status" value="1"/>
</dbReference>
<organism evidence="1 2">
    <name type="scientific">Flavihumibacter stibioxidans</name>
    <dbReference type="NCBI Taxonomy" id="1834163"/>
    <lineage>
        <taxon>Bacteria</taxon>
        <taxon>Pseudomonadati</taxon>
        <taxon>Bacteroidota</taxon>
        <taxon>Chitinophagia</taxon>
        <taxon>Chitinophagales</taxon>
        <taxon>Chitinophagaceae</taxon>
        <taxon>Flavihumibacter</taxon>
    </lineage>
</organism>
<reference evidence="1 2" key="1">
    <citation type="submission" date="2016-07" db="EMBL/GenBank/DDBJ databases">
        <title>Genome analysis of Flavihumibacter stibioxidans YS-17.</title>
        <authorList>
            <person name="Shi K."/>
            <person name="Han Y."/>
            <person name="Wang G."/>
        </authorList>
    </citation>
    <scope>NUCLEOTIDE SEQUENCE [LARGE SCALE GENOMIC DNA]</scope>
    <source>
        <strain evidence="1 2">YS-17</strain>
    </source>
</reference>
<dbReference type="RefSeq" id="WP_187256821.1">
    <property type="nucleotide sequence ID" value="NZ_JBHULF010000014.1"/>
</dbReference>
<dbReference type="EMBL" id="MBUA01000012">
    <property type="protein sequence ID" value="MBC6491542.1"/>
    <property type="molecule type" value="Genomic_DNA"/>
</dbReference>
<keyword evidence="2" id="KW-1185">Reference proteome</keyword>
<dbReference type="Proteomes" id="UP000765802">
    <property type="component" value="Unassembled WGS sequence"/>
</dbReference>
<name>A0ABR7M9A7_9BACT</name>
<evidence type="ECO:0000313" key="1">
    <source>
        <dbReference type="EMBL" id="MBC6491542.1"/>
    </source>
</evidence>
<comment type="caution">
    <text evidence="1">The sequence shown here is derived from an EMBL/GenBank/DDBJ whole genome shotgun (WGS) entry which is preliminary data.</text>
</comment>
<evidence type="ECO:0000313" key="2">
    <source>
        <dbReference type="Proteomes" id="UP000765802"/>
    </source>
</evidence>
<dbReference type="InterPro" id="IPR013406">
    <property type="entry name" value="CHP02574_addiction_mod"/>
</dbReference>
<gene>
    <name evidence="1" type="ORF">BC349_10895</name>
</gene>
<protein>
    <recommendedName>
        <fullName evidence="3">Addiction module component</fullName>
    </recommendedName>
</protein>
<sequence length="75" mass="8836">MSNTTYHIRIKKEYAAAILEDLQKLDAVELLPGEELPIPEWQKKEVRKRIKELQKHPERVVSWESASKKIKQLAK</sequence>